<dbReference type="KEGG" id="acre:ACRYA_0935"/>
<keyword evidence="5" id="KW-0732">Signal</keyword>
<dbReference type="RefSeq" id="WP_105917406.1">
    <property type="nucleotide sequence ID" value="NZ_CP021072.1"/>
</dbReference>
<evidence type="ECO:0000256" key="1">
    <source>
        <dbReference type="ARBA" id="ARBA00004571"/>
    </source>
</evidence>
<dbReference type="InterPro" id="IPR039426">
    <property type="entry name" value="TonB-dep_rcpt-like"/>
</dbReference>
<evidence type="ECO:0000313" key="15">
    <source>
        <dbReference type="Proteomes" id="UP000273809"/>
    </source>
</evidence>
<dbReference type="InterPro" id="IPR012910">
    <property type="entry name" value="Plug_dom"/>
</dbReference>
<accession>A0AAD0X9E0</accession>
<dbReference type="Gene3D" id="2.40.170.20">
    <property type="entry name" value="TonB-dependent receptor, beta-barrel domain"/>
    <property type="match status" value="1"/>
</dbReference>
<dbReference type="AlphaFoldDB" id="A0AAD0X9E0"/>
<evidence type="ECO:0000259" key="12">
    <source>
        <dbReference type="Pfam" id="PF00593"/>
    </source>
</evidence>
<dbReference type="Pfam" id="PF00593">
    <property type="entry name" value="TonB_dep_Rec_b-barrel"/>
    <property type="match status" value="1"/>
</dbReference>
<evidence type="ECO:0000256" key="4">
    <source>
        <dbReference type="ARBA" id="ARBA00022692"/>
    </source>
</evidence>
<evidence type="ECO:0000256" key="10">
    <source>
        <dbReference type="PROSITE-ProRule" id="PRU01360"/>
    </source>
</evidence>
<evidence type="ECO:0000256" key="6">
    <source>
        <dbReference type="ARBA" id="ARBA00023077"/>
    </source>
</evidence>
<evidence type="ECO:0000256" key="11">
    <source>
        <dbReference type="RuleBase" id="RU003357"/>
    </source>
</evidence>
<reference evidence="14 15" key="1">
    <citation type="submission" date="2018-10" db="EMBL/GenBank/DDBJ databases">
        <title>Complete genome sequences of Arcobacter cryaerophilus strains ATCC 43158 and ATCC 49615.</title>
        <authorList>
            <person name="Miller W.G."/>
            <person name="Yee E."/>
            <person name="Bono J.L."/>
        </authorList>
    </citation>
    <scope>NUCLEOTIDE SEQUENCE [LARGE SCALE GENOMIC DNA]</scope>
    <source>
        <strain evidence="14 15">ATCC 43158</strain>
    </source>
</reference>
<comment type="similarity">
    <text evidence="10 11">Belongs to the TonB-dependent receptor family.</text>
</comment>
<evidence type="ECO:0000313" key="14">
    <source>
        <dbReference type="EMBL" id="AYJ80065.1"/>
    </source>
</evidence>
<feature type="domain" description="TonB-dependent receptor-like beta-barrel" evidence="12">
    <location>
        <begin position="184"/>
        <end position="593"/>
    </location>
</feature>
<dbReference type="PANTHER" id="PTHR30069">
    <property type="entry name" value="TONB-DEPENDENT OUTER MEMBRANE RECEPTOR"/>
    <property type="match status" value="1"/>
</dbReference>
<keyword evidence="2 10" id="KW-0813">Transport</keyword>
<keyword evidence="9 10" id="KW-0998">Cell outer membrane</keyword>
<dbReference type="PANTHER" id="PTHR30069:SF29">
    <property type="entry name" value="HEMOGLOBIN AND HEMOGLOBIN-HAPTOGLOBIN-BINDING PROTEIN 1-RELATED"/>
    <property type="match status" value="1"/>
</dbReference>
<sequence length="619" mass="69376">MQKINISLVASFLIATNLYSQQTNSLDEITISSATKSEEKLKNVTANVDVITAEDIESRKFKTVIEALNSLSGVSISSNGGIGTLSQVYLRGMKSENTLVLIDGIRYNNPYNGSVDFAHLMINDIERIEVLKGAQSSVWGADASAGVINIITKSAKDGTFGNASAEYGRYDSKISKATISHKNKNFDAKLSATRVDTDGFSAISPKSNEAKKYEDDGYKNTTVDLKLGYNFDDNNRLSASYGIVDAKTKFDDMLSDASYNPDIIASANSKAETKTRNSIASLNYENKNIFATTNIYTNYSRFKNETKTEVGFNDSKNKTDIKEYGIKSTIPYLEDSSSLTVGAEYKDFEDKEDINRKYNSKAIYFTNTNKFFSDKTILSQALRYDKYSDFDNKTTGKIGIKQYIIDELNISSNYGTGYNTPSFIQLYKTSWGGNPDLNPEKTKSYDVGFEYKGFSVTYFNTKVNNLMVSNASTSWKYKNIEGDSKFKGTEIAYKNSIIEDVFINLNYTNLSAKDSKDKKLQNRPSNKFNFGVDYYGLKDFHFNINGEYIGTRQSVNFDYNKPDVKTGNYTVWNAVVDYDISKNFSTYLKLDNILNKDYQIVDGYATSQRAAFVGLKASF</sequence>
<dbReference type="SUPFAM" id="SSF56935">
    <property type="entry name" value="Porins"/>
    <property type="match status" value="1"/>
</dbReference>
<comment type="subcellular location">
    <subcellularLocation>
        <location evidence="1 10">Cell outer membrane</location>
        <topology evidence="1 10">Multi-pass membrane protein</topology>
    </subcellularLocation>
</comment>
<keyword evidence="3 10" id="KW-1134">Transmembrane beta strand</keyword>
<evidence type="ECO:0000256" key="9">
    <source>
        <dbReference type="ARBA" id="ARBA00023237"/>
    </source>
</evidence>
<dbReference type="PROSITE" id="PS52016">
    <property type="entry name" value="TONB_DEPENDENT_REC_3"/>
    <property type="match status" value="1"/>
</dbReference>
<dbReference type="Gene3D" id="2.170.130.10">
    <property type="entry name" value="TonB-dependent receptor, plug domain"/>
    <property type="match status" value="1"/>
</dbReference>
<dbReference type="GO" id="GO:0015344">
    <property type="term" value="F:siderophore uptake transmembrane transporter activity"/>
    <property type="evidence" value="ECO:0007669"/>
    <property type="project" value="TreeGrafter"/>
</dbReference>
<evidence type="ECO:0000256" key="7">
    <source>
        <dbReference type="ARBA" id="ARBA00023136"/>
    </source>
</evidence>
<dbReference type="Proteomes" id="UP000273809">
    <property type="component" value="Chromosome"/>
</dbReference>
<evidence type="ECO:0000256" key="5">
    <source>
        <dbReference type="ARBA" id="ARBA00022729"/>
    </source>
</evidence>
<evidence type="ECO:0000256" key="3">
    <source>
        <dbReference type="ARBA" id="ARBA00022452"/>
    </source>
</evidence>
<gene>
    <name evidence="14" type="ORF">ACRYA_0935</name>
</gene>
<dbReference type="InterPro" id="IPR036942">
    <property type="entry name" value="Beta-barrel_TonB_sf"/>
</dbReference>
<protein>
    <submittedName>
        <fullName evidence="14">TonB-dependent receptor</fullName>
    </submittedName>
</protein>
<evidence type="ECO:0000256" key="2">
    <source>
        <dbReference type="ARBA" id="ARBA00022448"/>
    </source>
</evidence>
<keyword evidence="6 11" id="KW-0798">TonB box</keyword>
<keyword evidence="4 10" id="KW-0812">Transmembrane</keyword>
<dbReference type="InterPro" id="IPR037066">
    <property type="entry name" value="Plug_dom_sf"/>
</dbReference>
<dbReference type="GO" id="GO:0044718">
    <property type="term" value="P:siderophore transmembrane transport"/>
    <property type="evidence" value="ECO:0007669"/>
    <property type="project" value="TreeGrafter"/>
</dbReference>
<keyword evidence="7 10" id="KW-0472">Membrane</keyword>
<name>A0AAD0X9E0_9BACT</name>
<feature type="domain" description="TonB-dependent receptor plug" evidence="13">
    <location>
        <begin position="41"/>
        <end position="147"/>
    </location>
</feature>
<keyword evidence="8 14" id="KW-0675">Receptor</keyword>
<dbReference type="GeneID" id="56461152"/>
<dbReference type="Pfam" id="PF07715">
    <property type="entry name" value="Plug"/>
    <property type="match status" value="1"/>
</dbReference>
<dbReference type="InterPro" id="IPR000531">
    <property type="entry name" value="Beta-barrel_TonB"/>
</dbReference>
<dbReference type="GO" id="GO:0009279">
    <property type="term" value="C:cell outer membrane"/>
    <property type="evidence" value="ECO:0007669"/>
    <property type="project" value="UniProtKB-SubCell"/>
</dbReference>
<evidence type="ECO:0000259" key="13">
    <source>
        <dbReference type="Pfam" id="PF07715"/>
    </source>
</evidence>
<evidence type="ECO:0000256" key="8">
    <source>
        <dbReference type="ARBA" id="ARBA00023170"/>
    </source>
</evidence>
<proteinExistence type="inferred from homology"/>
<organism evidence="14 15">
    <name type="scientific">Aliarcobacter cryaerophilus ATCC 43158</name>
    <dbReference type="NCBI Taxonomy" id="1032070"/>
    <lineage>
        <taxon>Bacteria</taxon>
        <taxon>Pseudomonadati</taxon>
        <taxon>Campylobacterota</taxon>
        <taxon>Epsilonproteobacteria</taxon>
        <taxon>Campylobacterales</taxon>
        <taxon>Arcobacteraceae</taxon>
        <taxon>Aliarcobacter</taxon>
    </lineage>
</organism>
<dbReference type="CDD" id="cd01347">
    <property type="entry name" value="ligand_gated_channel"/>
    <property type="match status" value="1"/>
</dbReference>
<dbReference type="EMBL" id="CP032823">
    <property type="protein sequence ID" value="AYJ80065.1"/>
    <property type="molecule type" value="Genomic_DNA"/>
</dbReference>